<keyword evidence="5" id="KW-0732">Signal</keyword>
<evidence type="ECO:0000313" key="9">
    <source>
        <dbReference type="Proteomes" id="UP000217005"/>
    </source>
</evidence>
<feature type="domain" description="Haemolysin activator HlyB C-terminal" evidence="6">
    <location>
        <begin position="269"/>
        <end position="530"/>
    </location>
</feature>
<dbReference type="PANTHER" id="PTHR34597:SF6">
    <property type="entry name" value="BLR6126 PROTEIN"/>
    <property type="match status" value="1"/>
</dbReference>
<proteinExistence type="predicted"/>
<dbReference type="Pfam" id="PF08479">
    <property type="entry name" value="POTRA_2"/>
    <property type="match status" value="1"/>
</dbReference>
<dbReference type="GO" id="GO:0046819">
    <property type="term" value="P:protein secretion by the type V secretion system"/>
    <property type="evidence" value="ECO:0007669"/>
    <property type="project" value="TreeGrafter"/>
</dbReference>
<keyword evidence="1" id="KW-1134">Transmembrane beta strand</keyword>
<dbReference type="InterPro" id="IPR013686">
    <property type="entry name" value="Polypept-transport_assoc_ShlB"/>
</dbReference>
<dbReference type="Gene3D" id="2.40.160.50">
    <property type="entry name" value="membrane protein fhac: a member of the omp85/tpsb transporter family"/>
    <property type="match status" value="1"/>
</dbReference>
<dbReference type="RefSeq" id="WP_094827926.1">
    <property type="nucleotide sequence ID" value="NZ_NEVL01000004.1"/>
</dbReference>
<feature type="region of interest" description="Disordered" evidence="4">
    <location>
        <begin position="38"/>
        <end position="60"/>
    </location>
</feature>
<name>A0A261S736_9BORD</name>
<evidence type="ECO:0000313" key="8">
    <source>
        <dbReference type="EMBL" id="OZI32931.1"/>
    </source>
</evidence>
<reference evidence="8 9" key="1">
    <citation type="submission" date="2017-05" db="EMBL/GenBank/DDBJ databases">
        <title>Complete and WGS of Bordetella genogroups.</title>
        <authorList>
            <person name="Spilker T."/>
            <person name="LiPuma J."/>
        </authorList>
    </citation>
    <scope>NUCLEOTIDE SEQUENCE [LARGE SCALE GENOMIC DNA]</scope>
    <source>
        <strain evidence="8 9">AU17610</strain>
    </source>
</reference>
<feature type="compositionally biased region" description="Pro residues" evidence="4">
    <location>
        <begin position="48"/>
        <end position="60"/>
    </location>
</feature>
<protein>
    <submittedName>
        <fullName evidence="8">ShlB-type family protein</fullName>
    </submittedName>
</protein>
<evidence type="ECO:0000256" key="2">
    <source>
        <dbReference type="ARBA" id="ARBA00022692"/>
    </source>
</evidence>
<dbReference type="AlphaFoldDB" id="A0A261S736"/>
<dbReference type="Gene3D" id="3.10.20.310">
    <property type="entry name" value="membrane protein fhac"/>
    <property type="match status" value="1"/>
</dbReference>
<comment type="caution">
    <text evidence="8">The sequence shown here is derived from an EMBL/GenBank/DDBJ whole genome shotgun (WGS) entry which is preliminary data.</text>
</comment>
<evidence type="ECO:0000256" key="5">
    <source>
        <dbReference type="SAM" id="SignalP"/>
    </source>
</evidence>
<dbReference type="InterPro" id="IPR005565">
    <property type="entry name" value="Hemolysn_activator_HlyB_C"/>
</dbReference>
<dbReference type="PANTHER" id="PTHR34597">
    <property type="entry name" value="SLR1661 PROTEIN"/>
    <property type="match status" value="1"/>
</dbReference>
<feature type="domain" description="Polypeptide-transport-associated ShlB-type" evidence="7">
    <location>
        <begin position="76"/>
        <end position="148"/>
    </location>
</feature>
<evidence type="ECO:0000256" key="4">
    <source>
        <dbReference type="SAM" id="MobiDB-lite"/>
    </source>
</evidence>
<dbReference type="InterPro" id="IPR051544">
    <property type="entry name" value="TPS_OM_transporter"/>
</dbReference>
<sequence>MKPVQRGVGVLHYSLAAALAGCAINSWADAPLRGNPVDSLPQIERPGPSAPPPVVAPPTPEQQAVQARLAQRIVPRNFDVAGVHAIDFTEVSDLLTPLVGKEITVAQLVQQVEKITELYRERGYPLSFALVQNQNFANGLVVVTVVEGYIHNVRIEGDAGNAKDRLEYLAEPLTAEKPLTRATLERVLNLMRIVPGVSINPAMDLPRRADGATELVVNASLKRVTLNGNVADLGTGMQPLVNVGTNSLTPLGEQVKLTGALPIGHNAVTYLSGEVRVPIGNDGLSFKLDGYHYQAKPEDDAIEMLGFNRKVTNDRIGAALSYPLILNNRRSLTATLGAYAANSKDRYDQKNSDNWLQQDTRVRAGTAELRYIDVLPERTTDVSASVSHGFSALGAKKSIKSNYGYSADPDIDLSFTRYNVNARQSFELPAQFGLVFNAAGQYSSSVLPSSEQVSFGSWRFGLGYPQGEISGDKGFGASAEINRRFGTGWQYLSAVQPYIAVDYSRSWYNRADLKSLDNKHLSSVALGLRFTDDRYYLFDFNVAKPVGAATLNNNDRDLRFNANYSLFYDAF</sequence>
<evidence type="ECO:0000256" key="3">
    <source>
        <dbReference type="ARBA" id="ARBA00023237"/>
    </source>
</evidence>
<dbReference type="Proteomes" id="UP000217005">
    <property type="component" value="Unassembled WGS sequence"/>
</dbReference>
<keyword evidence="3" id="KW-0998">Cell outer membrane</keyword>
<dbReference type="GO" id="GO:0008320">
    <property type="term" value="F:protein transmembrane transporter activity"/>
    <property type="evidence" value="ECO:0007669"/>
    <property type="project" value="TreeGrafter"/>
</dbReference>
<keyword evidence="1" id="KW-0472">Membrane</keyword>
<feature type="signal peptide" evidence="5">
    <location>
        <begin position="1"/>
        <end position="28"/>
    </location>
</feature>
<evidence type="ECO:0000256" key="1">
    <source>
        <dbReference type="ARBA" id="ARBA00022452"/>
    </source>
</evidence>
<dbReference type="GO" id="GO:0098046">
    <property type="term" value="C:type V protein secretion system complex"/>
    <property type="evidence" value="ECO:0007669"/>
    <property type="project" value="TreeGrafter"/>
</dbReference>
<gene>
    <name evidence="8" type="ORF">CEG14_18825</name>
</gene>
<dbReference type="OrthoDB" id="5753546at2"/>
<organism evidence="8 9">
    <name type="scientific">Bordetella genomosp. 1</name>
    <dbReference type="NCBI Taxonomy" id="1395607"/>
    <lineage>
        <taxon>Bacteria</taxon>
        <taxon>Pseudomonadati</taxon>
        <taxon>Pseudomonadota</taxon>
        <taxon>Betaproteobacteria</taxon>
        <taxon>Burkholderiales</taxon>
        <taxon>Alcaligenaceae</taxon>
        <taxon>Bordetella</taxon>
    </lineage>
</organism>
<dbReference type="Pfam" id="PF03865">
    <property type="entry name" value="ShlB"/>
    <property type="match status" value="1"/>
</dbReference>
<feature type="chain" id="PRO_5012605050" evidence="5">
    <location>
        <begin position="29"/>
        <end position="571"/>
    </location>
</feature>
<keyword evidence="2" id="KW-0812">Transmembrane</keyword>
<evidence type="ECO:0000259" key="6">
    <source>
        <dbReference type="Pfam" id="PF03865"/>
    </source>
</evidence>
<dbReference type="EMBL" id="NEVL01000004">
    <property type="protein sequence ID" value="OZI32931.1"/>
    <property type="molecule type" value="Genomic_DNA"/>
</dbReference>
<dbReference type="PROSITE" id="PS51257">
    <property type="entry name" value="PROKAR_LIPOPROTEIN"/>
    <property type="match status" value="1"/>
</dbReference>
<accession>A0A261S736</accession>
<evidence type="ECO:0000259" key="7">
    <source>
        <dbReference type="Pfam" id="PF08479"/>
    </source>
</evidence>